<dbReference type="Gene3D" id="3.20.20.30">
    <property type="entry name" value="Luciferase-like domain"/>
    <property type="match status" value="1"/>
</dbReference>
<protein>
    <submittedName>
        <fullName evidence="7">Alkanesulfonate monooxygenase</fullName>
        <ecNumber evidence="7">1.14.14.5</ecNumber>
    </submittedName>
</protein>
<dbReference type="KEGG" id="cpre:Csp1_00080"/>
<dbReference type="Pfam" id="PF00296">
    <property type="entry name" value="Bac_luciferase"/>
    <property type="match status" value="1"/>
</dbReference>
<evidence type="ECO:0000256" key="1">
    <source>
        <dbReference type="ARBA" id="ARBA00022630"/>
    </source>
</evidence>
<dbReference type="EC" id="1.14.14.5" evidence="7"/>
<keyword evidence="3 7" id="KW-0560">Oxidoreductase</keyword>
<dbReference type="PANTHER" id="PTHR42847:SF4">
    <property type="entry name" value="ALKANESULFONATE MONOOXYGENASE-RELATED"/>
    <property type="match status" value="1"/>
</dbReference>
<dbReference type="STRING" id="1737425.GCA_900049755_01791"/>
<gene>
    <name evidence="7" type="primary">ssuD_1</name>
    <name evidence="7" type="ORF">Csp1_00080</name>
</gene>
<name>A0A2Z3YM67_9CORY</name>
<keyword evidence="1" id="KW-0285">Flavoprotein</keyword>
<dbReference type="InterPro" id="IPR011251">
    <property type="entry name" value="Luciferase-like_dom"/>
</dbReference>
<keyword evidence="4 7" id="KW-0503">Monooxygenase</keyword>
<dbReference type="GO" id="GO:0008726">
    <property type="term" value="F:alkanesulfonate monooxygenase activity"/>
    <property type="evidence" value="ECO:0007669"/>
    <property type="project" value="UniProtKB-EC"/>
</dbReference>
<keyword evidence="2" id="KW-0288">FMN</keyword>
<evidence type="ECO:0000313" key="8">
    <source>
        <dbReference type="Proteomes" id="UP000247696"/>
    </source>
</evidence>
<proteinExistence type="predicted"/>
<evidence type="ECO:0000256" key="5">
    <source>
        <dbReference type="SAM" id="MobiDB-lite"/>
    </source>
</evidence>
<dbReference type="GO" id="GO:0046306">
    <property type="term" value="P:alkanesulfonate catabolic process"/>
    <property type="evidence" value="ECO:0007669"/>
    <property type="project" value="TreeGrafter"/>
</dbReference>
<feature type="domain" description="Luciferase-like" evidence="6">
    <location>
        <begin position="61"/>
        <end position="394"/>
    </location>
</feature>
<sequence>MKRTDRSVCTLAKREVGPVPLTANGTVEPGTDRVVYSEPMTTTSTELPLSLPPSPEVTLHWFLPTNGDSRGIVGGGHGAGAEVGDRFPDLRYLTQLAQAAEYNGFESVLTPTGRWCQDSWLTTAALLSATDRLKFLVAFRPSLVPAALLAQQVQTYQELSDNRLLLNVVVGGEDAEQRSFGDHTTKEERYAIADEALDAASRLWSEPGPVNYEGEHVRIEGGVLARRPRVVPRIFFGGSSPAGIEVAARRAEVYLTWGEHPDEVAEKLSRVAARAAEYGRTLEYGIRLHVISRDTEEEAWASAQRLYDSLDPDAVARAQAGLRTSQSESQRRIAEIHGRGAAFRQGGDARDLEFFPGLWSGIGLVRGGAGTALVGSHDQVAENIDRFRAAGIRHFILSGYPHLEESFYVGEGTVPALLRRGVTVTNHPEPRVPSVSSETGSSVGGKPAGALSGTQINPVIDTSADHAAVSSVGGAS</sequence>
<dbReference type="InterPro" id="IPR036661">
    <property type="entry name" value="Luciferase-like_sf"/>
</dbReference>
<evidence type="ECO:0000259" key="6">
    <source>
        <dbReference type="Pfam" id="PF00296"/>
    </source>
</evidence>
<evidence type="ECO:0000256" key="3">
    <source>
        <dbReference type="ARBA" id="ARBA00023002"/>
    </source>
</evidence>
<dbReference type="CDD" id="cd01094">
    <property type="entry name" value="Alkanesulfonate_monoxygenase"/>
    <property type="match status" value="1"/>
</dbReference>
<dbReference type="InterPro" id="IPR050172">
    <property type="entry name" value="SsuD_RutA_monooxygenase"/>
</dbReference>
<evidence type="ECO:0000256" key="4">
    <source>
        <dbReference type="ARBA" id="ARBA00023033"/>
    </source>
</evidence>
<accession>A0A2Z3YM67</accession>
<dbReference type="AlphaFoldDB" id="A0A2Z3YM67"/>
<keyword evidence="8" id="KW-1185">Reference proteome</keyword>
<dbReference type="SUPFAM" id="SSF51679">
    <property type="entry name" value="Bacterial luciferase-like"/>
    <property type="match status" value="1"/>
</dbReference>
<organism evidence="7 8">
    <name type="scientific">Corynebacterium provencense</name>
    <dbReference type="NCBI Taxonomy" id="1737425"/>
    <lineage>
        <taxon>Bacteria</taxon>
        <taxon>Bacillati</taxon>
        <taxon>Actinomycetota</taxon>
        <taxon>Actinomycetes</taxon>
        <taxon>Mycobacteriales</taxon>
        <taxon>Corynebacteriaceae</taxon>
        <taxon>Corynebacterium</taxon>
    </lineage>
</organism>
<evidence type="ECO:0000256" key="2">
    <source>
        <dbReference type="ARBA" id="ARBA00022643"/>
    </source>
</evidence>
<feature type="compositionally biased region" description="Low complexity" evidence="5">
    <location>
        <begin position="432"/>
        <end position="441"/>
    </location>
</feature>
<reference evidence="8" key="1">
    <citation type="submission" date="2017-11" db="EMBL/GenBank/DDBJ databases">
        <title>Otitis media/interna in a cat caused by the recently described species Corynebacterium provencense.</title>
        <authorList>
            <person name="Kittl S."/>
            <person name="Brodard I."/>
            <person name="Rychener L."/>
            <person name="Jores J."/>
            <person name="Roosje P."/>
            <person name="Gobeli Brawand S."/>
        </authorList>
    </citation>
    <scope>NUCLEOTIDE SEQUENCE [LARGE SCALE GENOMIC DNA]</scope>
    <source>
        <strain evidence="8">17KM38</strain>
    </source>
</reference>
<feature type="region of interest" description="Disordered" evidence="5">
    <location>
        <begin position="425"/>
        <end position="476"/>
    </location>
</feature>
<evidence type="ECO:0000313" key="7">
    <source>
        <dbReference type="EMBL" id="AWT24848.1"/>
    </source>
</evidence>
<dbReference type="PANTHER" id="PTHR42847">
    <property type="entry name" value="ALKANESULFONATE MONOOXYGENASE"/>
    <property type="match status" value="1"/>
</dbReference>
<dbReference type="Proteomes" id="UP000247696">
    <property type="component" value="Chromosome"/>
</dbReference>
<dbReference type="EMBL" id="CP024988">
    <property type="protein sequence ID" value="AWT24848.1"/>
    <property type="molecule type" value="Genomic_DNA"/>
</dbReference>